<evidence type="ECO:0000313" key="4">
    <source>
        <dbReference type="Proteomes" id="UP000006050"/>
    </source>
</evidence>
<evidence type="ECO:0000313" key="3">
    <source>
        <dbReference type="EMBL" id="AFL82709.1"/>
    </source>
</evidence>
<dbReference type="Proteomes" id="UP000006050">
    <property type="component" value="Chromosome"/>
</dbReference>
<keyword evidence="1" id="KW-1133">Transmembrane helix</keyword>
<sequence>MANQKFSTQSNNYTLGIILVVVGGIILLKKLGFFLPLWLLSWPMIFIAIGLVILVSQQFKSGSGYFFLLFGSYFMLKKHVDLPDGFEGYFLAGGLIAVGLYFILNQKSVKIPDYNQSFKNEPFGYSAQEAEVVGDENATSSESNTNTGFDQPEILTSQAFLSGDQRRVLSKNFKGGKISAILGGSEIDLSQADMTETAMLNIEVALGGVKLIVPPHWSVQVNVSNVLAGVEDKRLYSHVTPDPKKVLKIYGSVILGGLEIKSF</sequence>
<organism evidence="3 4">
    <name type="scientific">Belliella baltica (strain DSM 15883 / CIP 108006 / LMG 21964 / BA134)</name>
    <dbReference type="NCBI Taxonomy" id="866536"/>
    <lineage>
        <taxon>Bacteria</taxon>
        <taxon>Pseudomonadati</taxon>
        <taxon>Bacteroidota</taxon>
        <taxon>Cytophagia</taxon>
        <taxon>Cytophagales</taxon>
        <taxon>Cyclobacteriaceae</taxon>
        <taxon>Belliella</taxon>
    </lineage>
</organism>
<feature type="domain" description="LiaF transmembrane" evidence="2">
    <location>
        <begin position="15"/>
        <end position="108"/>
    </location>
</feature>
<name>I3Z0E1_BELBD</name>
<dbReference type="InterPro" id="IPR054331">
    <property type="entry name" value="LiaF_TM"/>
</dbReference>
<feature type="transmembrane region" description="Helical" evidence="1">
    <location>
        <begin position="34"/>
        <end position="55"/>
    </location>
</feature>
<feature type="transmembrane region" description="Helical" evidence="1">
    <location>
        <begin position="86"/>
        <end position="104"/>
    </location>
</feature>
<dbReference type="eggNOG" id="COG4758">
    <property type="taxonomic scope" value="Bacteria"/>
</dbReference>
<dbReference type="AlphaFoldDB" id="I3Z0E1"/>
<proteinExistence type="predicted"/>
<feature type="transmembrane region" description="Helical" evidence="1">
    <location>
        <begin position="62"/>
        <end position="80"/>
    </location>
</feature>
<dbReference type="STRING" id="866536.Belba_0037"/>
<dbReference type="OrthoDB" id="129627at2"/>
<dbReference type="RefSeq" id="WP_014770726.1">
    <property type="nucleotide sequence ID" value="NC_018010.1"/>
</dbReference>
<keyword evidence="4" id="KW-1185">Reference proteome</keyword>
<dbReference type="HOGENOM" id="CLU_075538_0_0_10"/>
<keyword evidence="1" id="KW-0812">Transmembrane</keyword>
<feature type="transmembrane region" description="Helical" evidence="1">
    <location>
        <begin position="12"/>
        <end position="28"/>
    </location>
</feature>
<dbReference type="KEGG" id="bbd:Belba_0037"/>
<gene>
    <name evidence="3" type="ordered locus">Belba_0037</name>
</gene>
<protein>
    <submittedName>
        <fullName evidence="3">Putative membrane protein (DUF2154)</fullName>
    </submittedName>
</protein>
<evidence type="ECO:0000259" key="2">
    <source>
        <dbReference type="Pfam" id="PF22570"/>
    </source>
</evidence>
<dbReference type="PANTHER" id="PTHR40763">
    <property type="entry name" value="MEMBRANE PROTEIN-RELATED"/>
    <property type="match status" value="1"/>
</dbReference>
<reference evidence="4" key="1">
    <citation type="submission" date="2012-06" db="EMBL/GenBank/DDBJ databases">
        <title>The complete genome of Belliella baltica DSM 15883.</title>
        <authorList>
            <person name="Lucas S."/>
            <person name="Copeland A."/>
            <person name="Lapidus A."/>
            <person name="Goodwin L."/>
            <person name="Pitluck S."/>
            <person name="Peters L."/>
            <person name="Mikhailova N."/>
            <person name="Davenport K."/>
            <person name="Kyrpides N."/>
            <person name="Mavromatis K."/>
            <person name="Pagani I."/>
            <person name="Ivanova N."/>
            <person name="Ovchinnikova G."/>
            <person name="Zeytun A."/>
            <person name="Detter J.C."/>
            <person name="Han C."/>
            <person name="Land M."/>
            <person name="Hauser L."/>
            <person name="Markowitz V."/>
            <person name="Cheng J.-F."/>
            <person name="Hugenholtz P."/>
            <person name="Woyke T."/>
            <person name="Wu D."/>
            <person name="Tindall B."/>
            <person name="Pomrenke H."/>
            <person name="Brambilla E."/>
            <person name="Klenk H.-P."/>
            <person name="Eisen J.A."/>
        </authorList>
    </citation>
    <scope>NUCLEOTIDE SEQUENCE [LARGE SCALE GENOMIC DNA]</scope>
    <source>
        <strain evidence="4">DSM 15883 / CIP 108006 / LMG 21964 / BA134</strain>
    </source>
</reference>
<dbReference type="EMBL" id="CP003281">
    <property type="protein sequence ID" value="AFL82709.1"/>
    <property type="molecule type" value="Genomic_DNA"/>
</dbReference>
<keyword evidence="1" id="KW-0472">Membrane</keyword>
<evidence type="ECO:0000256" key="1">
    <source>
        <dbReference type="SAM" id="Phobius"/>
    </source>
</evidence>
<dbReference type="Pfam" id="PF22570">
    <property type="entry name" value="LiaF-TM"/>
    <property type="match status" value="1"/>
</dbReference>
<accession>I3Z0E1</accession>
<dbReference type="PANTHER" id="PTHR40763:SF5">
    <property type="entry name" value="MEMBRANE PROTEIN"/>
    <property type="match status" value="1"/>
</dbReference>